<dbReference type="InterPro" id="IPR036322">
    <property type="entry name" value="WD40_repeat_dom_sf"/>
</dbReference>
<gene>
    <name evidence="4" type="ORF">ACFFNX_06870</name>
</gene>
<keyword evidence="2" id="KW-0677">Repeat</keyword>
<dbReference type="PANTHER" id="PTHR19879:SF9">
    <property type="entry name" value="TRANSCRIPTION INITIATION FACTOR TFIID SUBUNIT 5"/>
    <property type="match status" value="1"/>
</dbReference>
<dbReference type="InterPro" id="IPR001680">
    <property type="entry name" value="WD40_rpt"/>
</dbReference>
<sequence length="304" mass="32304">DADGRIAVSGGVDRAVRVWDVDGGTCRPVTARQPSPVDAVGVSDDGTRAVSASRDGTIAVWSVATGERIGGLDRPLALGANAAAFDRAGRRALVAGADAVIRLWNLDTGECERELPGHARKVTALWFGPDLAASAGTDGEVRLWNPRTGRCLRTLRGHTDQVMSVCLSPEDRHVLSAGGYTDRTIRLWDAATGACLRVFGDEPDNPRAADSVPEVRSTHVRFSPDGRFAISGGTDATVRMWDLATGRCLSVLDGHSGPVNAVVISADARFALSAGTDGAVRRWELDWDLRVERDRHPPGVSPAR</sequence>
<feature type="non-terminal residue" evidence="4">
    <location>
        <position position="1"/>
    </location>
</feature>
<dbReference type="PROSITE" id="PS50294">
    <property type="entry name" value="WD_REPEATS_REGION"/>
    <property type="match status" value="5"/>
</dbReference>
<feature type="repeat" description="WD" evidence="3">
    <location>
        <begin position="220"/>
        <end position="251"/>
    </location>
</feature>
<keyword evidence="5" id="KW-1185">Reference proteome</keyword>
<proteinExistence type="predicted"/>
<feature type="repeat" description="WD" evidence="3">
    <location>
        <begin position="115"/>
        <end position="154"/>
    </location>
</feature>
<feature type="repeat" description="WD" evidence="3">
    <location>
        <begin position="252"/>
        <end position="286"/>
    </location>
</feature>
<feature type="repeat" description="WD" evidence="3">
    <location>
        <begin position="155"/>
        <end position="198"/>
    </location>
</feature>
<accession>A0ABV5YA58</accession>
<dbReference type="Proteomes" id="UP001589627">
    <property type="component" value="Unassembled WGS sequence"/>
</dbReference>
<evidence type="ECO:0000256" key="2">
    <source>
        <dbReference type="ARBA" id="ARBA00022737"/>
    </source>
</evidence>
<dbReference type="PANTHER" id="PTHR19879">
    <property type="entry name" value="TRANSCRIPTION INITIATION FACTOR TFIID"/>
    <property type="match status" value="1"/>
</dbReference>
<dbReference type="PROSITE" id="PS00678">
    <property type="entry name" value="WD_REPEATS_1"/>
    <property type="match status" value="3"/>
</dbReference>
<dbReference type="InterPro" id="IPR019775">
    <property type="entry name" value="WD40_repeat_CS"/>
</dbReference>
<dbReference type="Pfam" id="PF00400">
    <property type="entry name" value="WD40"/>
    <property type="match status" value="6"/>
</dbReference>
<dbReference type="RefSeq" id="WP_378196941.1">
    <property type="nucleotide sequence ID" value="NZ_JBHLZP010000031.1"/>
</dbReference>
<feature type="repeat" description="WD" evidence="3">
    <location>
        <begin position="30"/>
        <end position="71"/>
    </location>
</feature>
<dbReference type="PRINTS" id="PR00320">
    <property type="entry name" value="GPROTEINBRPT"/>
</dbReference>
<organism evidence="4 5">
    <name type="scientific">Actinoallomurus acaciae</name>
    <dbReference type="NCBI Taxonomy" id="502577"/>
    <lineage>
        <taxon>Bacteria</taxon>
        <taxon>Bacillati</taxon>
        <taxon>Actinomycetota</taxon>
        <taxon>Actinomycetes</taxon>
        <taxon>Streptosporangiales</taxon>
        <taxon>Thermomonosporaceae</taxon>
        <taxon>Actinoallomurus</taxon>
    </lineage>
</organism>
<feature type="repeat" description="WD" evidence="3">
    <location>
        <begin position="1"/>
        <end position="29"/>
    </location>
</feature>
<dbReference type="PROSITE" id="PS50231">
    <property type="entry name" value="RICIN_B_LECTIN"/>
    <property type="match status" value="1"/>
</dbReference>
<dbReference type="Gene3D" id="2.130.10.10">
    <property type="entry name" value="YVTN repeat-like/Quinoprotein amine dehydrogenase"/>
    <property type="match status" value="3"/>
</dbReference>
<dbReference type="InterPro" id="IPR015943">
    <property type="entry name" value="WD40/YVTN_repeat-like_dom_sf"/>
</dbReference>
<comment type="caution">
    <text evidence="4">The sequence shown here is derived from an EMBL/GenBank/DDBJ whole genome shotgun (WGS) entry which is preliminary data.</text>
</comment>
<name>A0ABV5YA58_9ACTN</name>
<evidence type="ECO:0000313" key="4">
    <source>
        <dbReference type="EMBL" id="MFB9831908.1"/>
    </source>
</evidence>
<dbReference type="SMART" id="SM00320">
    <property type="entry name" value="WD40"/>
    <property type="match status" value="6"/>
</dbReference>
<protein>
    <submittedName>
        <fullName evidence="4">WD40 repeat domain-containing protein</fullName>
    </submittedName>
</protein>
<dbReference type="InterPro" id="IPR020472">
    <property type="entry name" value="WD40_PAC1"/>
</dbReference>
<reference evidence="4 5" key="1">
    <citation type="submission" date="2024-09" db="EMBL/GenBank/DDBJ databases">
        <authorList>
            <person name="Sun Q."/>
            <person name="Mori K."/>
        </authorList>
    </citation>
    <scope>NUCLEOTIDE SEQUENCE [LARGE SCALE GENOMIC DNA]</scope>
    <source>
        <strain evidence="4 5">TBRC 0563</strain>
    </source>
</reference>
<keyword evidence="1 3" id="KW-0853">WD repeat</keyword>
<evidence type="ECO:0000256" key="1">
    <source>
        <dbReference type="ARBA" id="ARBA00022574"/>
    </source>
</evidence>
<dbReference type="EMBL" id="JBHLZP010000031">
    <property type="protein sequence ID" value="MFB9831908.1"/>
    <property type="molecule type" value="Genomic_DNA"/>
</dbReference>
<dbReference type="CDD" id="cd00200">
    <property type="entry name" value="WD40"/>
    <property type="match status" value="1"/>
</dbReference>
<evidence type="ECO:0000313" key="5">
    <source>
        <dbReference type="Proteomes" id="UP001589627"/>
    </source>
</evidence>
<dbReference type="PROSITE" id="PS50082">
    <property type="entry name" value="WD_REPEATS_2"/>
    <property type="match status" value="7"/>
</dbReference>
<feature type="repeat" description="WD" evidence="3">
    <location>
        <begin position="84"/>
        <end position="114"/>
    </location>
</feature>
<evidence type="ECO:0000256" key="3">
    <source>
        <dbReference type="PROSITE-ProRule" id="PRU00221"/>
    </source>
</evidence>
<dbReference type="SUPFAM" id="SSF50978">
    <property type="entry name" value="WD40 repeat-like"/>
    <property type="match status" value="1"/>
</dbReference>